<evidence type="ECO:0000259" key="10">
    <source>
        <dbReference type="PROSITE" id="PS50016"/>
    </source>
</evidence>
<feature type="compositionally biased region" description="Basic and acidic residues" evidence="9">
    <location>
        <begin position="814"/>
        <end position="826"/>
    </location>
</feature>
<dbReference type="InterPro" id="IPR019787">
    <property type="entry name" value="Znf_PHD-finger"/>
</dbReference>
<dbReference type="InterPro" id="IPR003349">
    <property type="entry name" value="JmjN"/>
</dbReference>
<dbReference type="PANTHER" id="PTHR10694:SF33">
    <property type="entry name" value="LYSINE-SPECIFIC DEMETHYLASE 5"/>
    <property type="match status" value="1"/>
</dbReference>
<evidence type="ECO:0000259" key="11">
    <source>
        <dbReference type="PROSITE" id="PS50089"/>
    </source>
</evidence>
<feature type="compositionally biased region" description="Polar residues" evidence="9">
    <location>
        <begin position="405"/>
        <end position="425"/>
    </location>
</feature>
<feature type="compositionally biased region" description="Basic and acidic residues" evidence="9">
    <location>
        <begin position="323"/>
        <end position="335"/>
    </location>
</feature>
<dbReference type="InterPro" id="IPR004198">
    <property type="entry name" value="Znf_C5HC2"/>
</dbReference>
<dbReference type="GO" id="GO:0000785">
    <property type="term" value="C:chromatin"/>
    <property type="evidence" value="ECO:0007669"/>
    <property type="project" value="TreeGrafter"/>
</dbReference>
<dbReference type="EMBL" id="CVQH01000001">
    <property type="protein sequence ID" value="CRJ80116.1"/>
    <property type="molecule type" value="Genomic_DNA"/>
</dbReference>
<dbReference type="PROSITE" id="PS51183">
    <property type="entry name" value="JMJN"/>
    <property type="match status" value="1"/>
</dbReference>
<keyword evidence="2" id="KW-0479">Metal-binding</keyword>
<dbReference type="InterPro" id="IPR001965">
    <property type="entry name" value="Znf_PHD"/>
</dbReference>
<keyword evidence="5" id="KW-0862">Zinc</keyword>
<evidence type="ECO:0000256" key="8">
    <source>
        <dbReference type="PROSITE-ProRule" id="PRU00175"/>
    </source>
</evidence>
<evidence type="ECO:0000256" key="4">
    <source>
        <dbReference type="ARBA" id="ARBA00022771"/>
    </source>
</evidence>
<dbReference type="InterPro" id="IPR013083">
    <property type="entry name" value="Znf_RING/FYVE/PHD"/>
</dbReference>
<dbReference type="InterPro" id="IPR001841">
    <property type="entry name" value="Znf_RING"/>
</dbReference>
<dbReference type="GO" id="GO:0005634">
    <property type="term" value="C:nucleus"/>
    <property type="evidence" value="ECO:0007669"/>
    <property type="project" value="UniProtKB-SubCell"/>
</dbReference>
<dbReference type="Gene3D" id="2.60.120.650">
    <property type="entry name" value="Cupin"/>
    <property type="match status" value="1"/>
</dbReference>
<dbReference type="Pfam" id="PF00628">
    <property type="entry name" value="PHD"/>
    <property type="match status" value="2"/>
</dbReference>
<dbReference type="STRING" id="100787.A0A0G4KCD5"/>
<feature type="region of interest" description="Disordered" evidence="9">
    <location>
        <begin position="382"/>
        <end position="459"/>
    </location>
</feature>
<keyword evidence="6" id="KW-0408">Iron</keyword>
<reference evidence="15 16" key="1">
    <citation type="submission" date="2015-05" db="EMBL/GenBank/DDBJ databases">
        <authorList>
            <person name="Wang D.B."/>
            <person name="Wang M."/>
        </authorList>
    </citation>
    <scope>NUCLEOTIDE SEQUENCE [LARGE SCALE GENOMIC DNA]</scope>
    <source>
        <strain evidence="15">VL1</strain>
    </source>
</reference>
<feature type="compositionally biased region" description="Basic and acidic residues" evidence="9">
    <location>
        <begin position="673"/>
        <end position="682"/>
    </location>
</feature>
<dbReference type="SUPFAM" id="SSF57903">
    <property type="entry name" value="FYVE/PHD zinc finger"/>
    <property type="match status" value="2"/>
</dbReference>
<keyword evidence="16" id="KW-1185">Reference proteome</keyword>
<name>A0A0G4KCD5_VERLO</name>
<dbReference type="GO" id="GO:0006355">
    <property type="term" value="P:regulation of DNA-templated transcription"/>
    <property type="evidence" value="ECO:0007669"/>
    <property type="project" value="TreeGrafter"/>
</dbReference>
<dbReference type="InterPro" id="IPR019786">
    <property type="entry name" value="Zinc_finger_PHD-type_CS"/>
</dbReference>
<feature type="region of interest" description="Disordered" evidence="9">
    <location>
        <begin position="1858"/>
        <end position="1881"/>
    </location>
</feature>
<dbReference type="SUPFAM" id="SSF51197">
    <property type="entry name" value="Clavaminate synthase-like"/>
    <property type="match status" value="1"/>
</dbReference>
<feature type="compositionally biased region" description="Polar residues" evidence="9">
    <location>
        <begin position="644"/>
        <end position="655"/>
    </location>
</feature>
<dbReference type="Gene3D" id="1.10.150.60">
    <property type="entry name" value="ARID DNA-binding domain"/>
    <property type="match status" value="1"/>
</dbReference>
<dbReference type="Pfam" id="PF08429">
    <property type="entry name" value="PLU-1"/>
    <property type="match status" value="1"/>
</dbReference>
<gene>
    <name evidence="15" type="ORF">BN1708_000166</name>
</gene>
<dbReference type="Pfam" id="PF02928">
    <property type="entry name" value="zf-C5HC2"/>
    <property type="match status" value="1"/>
</dbReference>
<dbReference type="Pfam" id="PF16837">
    <property type="entry name" value="SF3A3"/>
    <property type="match status" value="1"/>
</dbReference>
<dbReference type="InterPro" id="IPR021966">
    <property type="entry name" value="SF3a60_bindingd"/>
</dbReference>
<dbReference type="Pfam" id="PF12171">
    <property type="entry name" value="zf-C2H2_jaz"/>
    <property type="match status" value="1"/>
</dbReference>
<feature type="domain" description="JmjN" evidence="13">
    <location>
        <begin position="458"/>
        <end position="499"/>
    </location>
</feature>
<feature type="region of interest" description="Disordered" evidence="9">
    <location>
        <begin position="627"/>
        <end position="700"/>
    </location>
</feature>
<feature type="domain" description="PHD-type" evidence="10">
    <location>
        <begin position="1640"/>
        <end position="1689"/>
    </location>
</feature>
<feature type="compositionally biased region" description="Polar residues" evidence="9">
    <location>
        <begin position="719"/>
        <end position="729"/>
    </location>
</feature>
<sequence length="2022" mass="227792">MVLEEQRYIHEDLERLEQGISERIDEEPKHIRDRLNRDHEVAQLLDQIQAQSSKLLDFYRDTDGHLSREIQQLSTGDPFEQFYSQLKGVRDHHAKYPNEQAENLEARYRATRAGDAPMPYIVDSLFSGEEAFGRFFDLYTSHEAYLNLPNVKRLTYLQYLEVFDNFAPGSGGLKRGDKLTDQYFKYVGDLSAYLESFMRRIRPLENLDKVFAGFETDFEAAWEKDEIPGWKNEGATNGANTTTTPDAIWCEDCEKEFKNENVHKAHLTGRKHIKAAAARQARQADGEEITNGNGAKISATRLKERAVAEREYRVKRLAAAMSTERDDTRVNVERKQGKKKPTLSSNLSATRLSDNRPRTPFQPPHAIAMVSVPTIGNAAVGGNASAPTSSRVSPAVGAGKAKAGQVNSNGYHPTNPQIPLSSMTSLPLDLSSVERRGQPTAAKEPMKKKNRPHGLEEAPTYCPTEEEWKDPFEYIRKITPEAKQFGLCKIVPPDSWNPEFAIDTERFHFRTRKQELNSVEGSTRANMSYLDALAKFHKQQGNNLHRLPYVDKKPLDLYRLKKAVEARGGFEKVCKGKKWAEIGRDLGYSGKIMSSLSTSLKNSYQKWLCPYEDYLRVAKPGVHQQLELENGGPYTPSPSGTPLKPSNVNTPSSARAESPARQASDALQATLNTKKEADRDTPMSDTPLAPQSQPVSSGFKAINTGGFTAVNSGFTSVNRQSNADATSTPPRAFGTPINSAKNTPEYRPSGLGPATNLKRQMSSDSLKSAKRDPVESKEDADGANSRRSKRLKKDAVPTVAGSHMSLFRPSGPRPPRDENSTPGEKCETCGKADEAGPLHLCESCDHAYHGSCLDPPLKQKVDPEWNCPRCLVGDGQYGFEEGGLYSLRQFQQKAADFKQGFFERKMPYDSVLHPKNPYSTDPWNLNLLPLHPESLFRHIKSDISGMTVPWVYVGMIFSTFCWHNEDHYAYSANYQHFGATKTWYGIPGEDAEKFEAAMREAVPELFETQPDLLFQLVTLLTPEQLKKAGVRVFALDQRAGQFVITFPQAYHAGFNHGFNFNEAVNFAPCDWEPFGLSGVNRLRDFRKQPCFSHDALLWTAAEGTATNGLTIQTAKWLAPALERIHERELAARADFISKHVQSQGHKCSLTGANNSDCPLAFEIEEADLPLEDDYLCSYCKAFSYLSRFRCTKTGKILCLLHAGQHACCDVPESQRYLGEQHVLLYRRAEDVIAATFAKVLEKAHTPEAWEEKYDKMLEEEATPSLKSLRALLHEGERIPYDLVSLPLLREFVDRCNEWVEEATNYTVRKQQNRRKSDKGLTNRKSSVADQKERDARDVSNIYRLLQEAEHIGFDCPEILQLRERADGIETFQKNASKALEHLHTATAEVIEELLEEGRSFNVDIPEVGRLSRILDQLNWNDKARRSRSVVLNLNEVKELIEEGQRLEIPSYNDHLTYYLDQMHAGQVWEKKARELIYAEAVHYAQLEALSTQVTVNSLPVSQETLAAVDAILHKQREAHRQILDLTERSRHPDIRKRPKYTEVAEIMRKLEDLNSKPNGTLDLGREQKRHEDWMREGKKLFGKTNAPLHILKSHMEYVLERNQDCFDIVNDKPRTPAEPASREASPEARASRFEDSRVREVFCICRKVEAGMMIECELCHEWYHGKCLKIARGKVKDEDKYTCPICDWRLKVPRDAARPKLEDLLAWADKISNLPFQPEEEEVLQQIIDNAQEFRNHVAGICNPLVSTKSEADTQRFYLRKIEGAEILLAYETNFFRQELHKWCPVAPNPPPVLEVSKSTRKPRPTKLQKLLAQYGVDDPEDLPENMKQKAASLIRKAQNAEAAAHAHAAGVAASAAGALVPPGRHSTTSKDDAMDIDSGPTLHPGLFMPNGNGGPQLVHDNSSMSLEDRLNNGQEDGLNLLDPGQRSKALEILGRTDVGRKRAEEMYGPGVWNENKSLRQSPTTGATGGPQDERAVDKMFEDLTNHDDDGRKGREPFDGFVPTAESFENERNGMDALLDGE</sequence>
<feature type="compositionally biased region" description="Basic and acidic residues" evidence="9">
    <location>
        <begin position="1972"/>
        <end position="1998"/>
    </location>
</feature>
<keyword evidence="3" id="KW-0677">Repeat</keyword>
<feature type="compositionally biased region" description="Polar residues" evidence="9">
    <location>
        <begin position="1955"/>
        <end position="1966"/>
    </location>
</feature>
<dbReference type="Pfam" id="PF01388">
    <property type="entry name" value="ARID"/>
    <property type="match status" value="1"/>
</dbReference>
<dbReference type="SUPFAM" id="SSF57667">
    <property type="entry name" value="beta-beta-alpha zinc fingers"/>
    <property type="match status" value="1"/>
</dbReference>
<evidence type="ECO:0000256" key="6">
    <source>
        <dbReference type="ARBA" id="ARBA00023004"/>
    </source>
</evidence>
<dbReference type="CDD" id="cd15518">
    <property type="entry name" value="PHD_Ecm5p_Lid2p_like"/>
    <property type="match status" value="1"/>
</dbReference>
<dbReference type="Pfam" id="PF02373">
    <property type="entry name" value="JmjC"/>
    <property type="match status" value="1"/>
</dbReference>
<dbReference type="FunFam" id="1.10.150.60:FF:000010">
    <property type="entry name" value="PHD transcription factor (Rum1)"/>
    <property type="match status" value="1"/>
</dbReference>
<dbReference type="InterPro" id="IPR036236">
    <property type="entry name" value="Znf_C2H2_sf"/>
</dbReference>
<evidence type="ECO:0000256" key="9">
    <source>
        <dbReference type="SAM" id="MobiDB-lite"/>
    </source>
</evidence>
<comment type="subcellular location">
    <subcellularLocation>
        <location evidence="1">Nucleus</location>
    </subcellularLocation>
</comment>
<evidence type="ECO:0000256" key="5">
    <source>
        <dbReference type="ARBA" id="ARBA00022833"/>
    </source>
</evidence>
<feature type="domain" description="RING-type" evidence="11">
    <location>
        <begin position="826"/>
        <end position="870"/>
    </location>
</feature>
<dbReference type="Pfam" id="PF02375">
    <property type="entry name" value="JmjN"/>
    <property type="match status" value="1"/>
</dbReference>
<dbReference type="PANTHER" id="PTHR10694">
    <property type="entry name" value="LYSINE-SPECIFIC DEMETHYLASE"/>
    <property type="match status" value="1"/>
</dbReference>
<feature type="compositionally biased region" description="Basic and acidic residues" evidence="9">
    <location>
        <begin position="767"/>
        <end position="780"/>
    </location>
</feature>
<evidence type="ECO:0000259" key="14">
    <source>
        <dbReference type="PROSITE" id="PS51184"/>
    </source>
</evidence>
<dbReference type="SMART" id="SM00501">
    <property type="entry name" value="BRIGHT"/>
    <property type="match status" value="1"/>
</dbReference>
<dbReference type="PROSITE" id="PS00028">
    <property type="entry name" value="ZINC_FINGER_C2H2_1"/>
    <property type="match status" value="1"/>
</dbReference>
<keyword evidence="4 8" id="KW-0863">Zinc-finger</keyword>
<keyword evidence="7" id="KW-0539">Nucleus</keyword>
<protein>
    <submittedName>
        <fullName evidence="15">Uncharacterized protein</fullName>
    </submittedName>
</protein>
<dbReference type="PROSITE" id="PS50089">
    <property type="entry name" value="ZF_RING_2"/>
    <property type="match status" value="1"/>
</dbReference>
<dbReference type="PROSITE" id="PS51011">
    <property type="entry name" value="ARID"/>
    <property type="match status" value="1"/>
</dbReference>
<dbReference type="SMART" id="SM00545">
    <property type="entry name" value="JmjN"/>
    <property type="match status" value="1"/>
</dbReference>
<dbReference type="CDD" id="cd16100">
    <property type="entry name" value="ARID"/>
    <property type="match status" value="1"/>
</dbReference>
<dbReference type="InterPro" id="IPR011011">
    <property type="entry name" value="Znf_FYVE_PHD"/>
</dbReference>
<feature type="compositionally biased region" description="Polar residues" evidence="9">
    <location>
        <begin position="342"/>
        <end position="352"/>
    </location>
</feature>
<dbReference type="PROSITE" id="PS01359">
    <property type="entry name" value="ZF_PHD_1"/>
    <property type="match status" value="1"/>
</dbReference>
<dbReference type="InterPro" id="IPR013637">
    <property type="entry name" value="Lys_sp_deMease-like_dom"/>
</dbReference>
<evidence type="ECO:0000256" key="1">
    <source>
        <dbReference type="ARBA" id="ARBA00004123"/>
    </source>
</evidence>
<feature type="region of interest" description="Disordered" evidence="9">
    <location>
        <begin position="1948"/>
        <end position="2022"/>
    </location>
</feature>
<feature type="compositionally biased region" description="Low complexity" evidence="9">
    <location>
        <begin position="631"/>
        <end position="642"/>
    </location>
</feature>
<dbReference type="InterPro" id="IPR022755">
    <property type="entry name" value="Znf_C2H2_jaz"/>
</dbReference>
<feature type="region of interest" description="Disordered" evidence="9">
    <location>
        <begin position="719"/>
        <end position="826"/>
    </location>
</feature>
<feature type="region of interest" description="Disordered" evidence="9">
    <location>
        <begin position="1308"/>
        <end position="1332"/>
    </location>
</feature>
<dbReference type="GO" id="GO:0008270">
    <property type="term" value="F:zinc ion binding"/>
    <property type="evidence" value="ECO:0007669"/>
    <property type="project" value="UniProtKB-KW"/>
</dbReference>
<evidence type="ECO:0000256" key="7">
    <source>
        <dbReference type="ARBA" id="ARBA00023242"/>
    </source>
</evidence>
<dbReference type="GO" id="GO:0034647">
    <property type="term" value="F:histone H3K4me/H3K4me2/H3K4me3 demethylase activity"/>
    <property type="evidence" value="ECO:0007669"/>
    <property type="project" value="TreeGrafter"/>
</dbReference>
<evidence type="ECO:0000256" key="3">
    <source>
        <dbReference type="ARBA" id="ARBA00022737"/>
    </source>
</evidence>
<dbReference type="SUPFAM" id="SSF46774">
    <property type="entry name" value="ARID-like"/>
    <property type="match status" value="1"/>
</dbReference>
<dbReference type="PROSITE" id="PS51184">
    <property type="entry name" value="JMJC"/>
    <property type="match status" value="1"/>
</dbReference>
<evidence type="ECO:0000313" key="15">
    <source>
        <dbReference type="EMBL" id="CRJ80116.1"/>
    </source>
</evidence>
<dbReference type="InterPro" id="IPR036431">
    <property type="entry name" value="ARID_dom_sf"/>
</dbReference>
<dbReference type="SMART" id="SM00558">
    <property type="entry name" value="JmjC"/>
    <property type="match status" value="1"/>
</dbReference>
<evidence type="ECO:0000313" key="16">
    <source>
        <dbReference type="Proteomes" id="UP000044602"/>
    </source>
</evidence>
<dbReference type="InterPro" id="IPR003347">
    <property type="entry name" value="JmjC_dom"/>
</dbReference>
<evidence type="ECO:0000259" key="13">
    <source>
        <dbReference type="PROSITE" id="PS51183"/>
    </source>
</evidence>
<dbReference type="Gene3D" id="3.30.40.10">
    <property type="entry name" value="Zinc/RING finger domain, C3HC4 (zinc finger)"/>
    <property type="match status" value="2"/>
</dbReference>
<feature type="domain" description="PHD-type" evidence="10">
    <location>
        <begin position="823"/>
        <end position="873"/>
    </location>
</feature>
<accession>A0A0G4KCD5</accession>
<feature type="compositionally biased region" description="Polar residues" evidence="9">
    <location>
        <begin position="757"/>
        <end position="766"/>
    </location>
</feature>
<dbReference type="SMART" id="SM00249">
    <property type="entry name" value="PHD"/>
    <property type="match status" value="2"/>
</dbReference>
<dbReference type="Pfam" id="PF12108">
    <property type="entry name" value="SF3a60_bindingd"/>
    <property type="match status" value="1"/>
</dbReference>
<dbReference type="GO" id="GO:0003677">
    <property type="term" value="F:DNA binding"/>
    <property type="evidence" value="ECO:0007669"/>
    <property type="project" value="InterPro"/>
</dbReference>
<evidence type="ECO:0000256" key="2">
    <source>
        <dbReference type="ARBA" id="ARBA00022723"/>
    </source>
</evidence>
<dbReference type="Proteomes" id="UP000044602">
    <property type="component" value="Unassembled WGS sequence"/>
</dbReference>
<feature type="domain" description="JmjC" evidence="14">
    <location>
        <begin position="917"/>
        <end position="1083"/>
    </location>
</feature>
<dbReference type="SMART" id="SM01014">
    <property type="entry name" value="ARID"/>
    <property type="match status" value="1"/>
</dbReference>
<evidence type="ECO:0000259" key="12">
    <source>
        <dbReference type="PROSITE" id="PS51011"/>
    </source>
</evidence>
<organism evidence="15 16">
    <name type="scientific">Verticillium longisporum</name>
    <name type="common">Verticillium dahliae var. longisporum</name>
    <dbReference type="NCBI Taxonomy" id="100787"/>
    <lineage>
        <taxon>Eukaryota</taxon>
        <taxon>Fungi</taxon>
        <taxon>Dikarya</taxon>
        <taxon>Ascomycota</taxon>
        <taxon>Pezizomycotina</taxon>
        <taxon>Sordariomycetes</taxon>
        <taxon>Hypocreomycetidae</taxon>
        <taxon>Glomerellales</taxon>
        <taxon>Plectosphaerellaceae</taxon>
        <taxon>Verticillium</taxon>
    </lineage>
</organism>
<feature type="region of interest" description="Disordered" evidence="9">
    <location>
        <begin position="321"/>
        <end position="364"/>
    </location>
</feature>
<proteinExistence type="predicted"/>
<dbReference type="FunFam" id="3.30.40.10:FF:000322">
    <property type="entry name" value="PHD transcription factor (Rum1)"/>
    <property type="match status" value="1"/>
</dbReference>
<dbReference type="InterPro" id="IPR013087">
    <property type="entry name" value="Znf_C2H2_type"/>
</dbReference>
<dbReference type="PROSITE" id="PS50016">
    <property type="entry name" value="ZF_PHD_2"/>
    <property type="match status" value="2"/>
</dbReference>
<dbReference type="InterPro" id="IPR031774">
    <property type="entry name" value="SF3A3_dom"/>
</dbReference>
<dbReference type="InterPro" id="IPR001606">
    <property type="entry name" value="ARID_dom"/>
</dbReference>
<feature type="domain" description="ARID" evidence="12">
    <location>
        <begin position="523"/>
        <end position="616"/>
    </location>
</feature>